<evidence type="ECO:0000313" key="2">
    <source>
        <dbReference type="Proteomes" id="UP001497700"/>
    </source>
</evidence>
<evidence type="ECO:0000313" key="1">
    <source>
        <dbReference type="EMBL" id="KAI4867846.1"/>
    </source>
</evidence>
<protein>
    <submittedName>
        <fullName evidence="1">Uncharacterized protein</fullName>
    </submittedName>
</protein>
<gene>
    <name evidence="1" type="ORF">F4820DRAFT_179551</name>
</gene>
<sequence>MSPALASQCHRAAHRHLRPQHDSVWIPEALLAATFERFCVTSTTTTRHGSSVPGPMENRRRMGRRHMGELNFGQSHSAAPLWGLENLADLTQWQWKPPTSPDARLQQPGAQGAWRRNLLKAMLDWPAGLFAPTSTTSTPPQKLDWDAHSAPSEVIDGGLNSLYRDLSSSTTTQTWPNFKSFCSSWKDCVADDHFSGGKICTILDGIQRGLCVMPLGDEEFLAISKLELDLLQATIAGLSSRNMSHDNSSDCLVWGSILHKISGLQINNLTIFKTAMAHIPDYYLGDVSAGVVANLRTYLTASRRNSKRSTLARQASKMAQPLTRLNLVNHLHILESSTQFVLLDKESKGLDYPRMRLAWLYLLARLPCVSESYLAAVCSTLEAGKAVKPLSRRGICELYLAKHRSSIRHETALYHALGQNQERNSKSSKSYSGLCVAAWQTGQFHVVQGLCEFLHKLGRQQDIMHVARGLRDLVKNEATPLVNLALGARQPELAMEILSLYQKHSSGPARCWKRNFSMDALKILTRCPSVRKDKILGALGLVRPLRRRGKRAENITKRQLLDTATAAITFANAPGVSNRTSLRLISRCIRYLKARNRDAVLPTAALRALLHNITRDLAEGNPGRTARLRWVLRLFQKHAGYEQMLQIGLVLKRWRDYNQRRRRERIG</sequence>
<name>A0ACB9Z7Q0_9PEZI</name>
<organism evidence="1 2">
    <name type="scientific">Hypoxylon rubiginosum</name>
    <dbReference type="NCBI Taxonomy" id="110542"/>
    <lineage>
        <taxon>Eukaryota</taxon>
        <taxon>Fungi</taxon>
        <taxon>Dikarya</taxon>
        <taxon>Ascomycota</taxon>
        <taxon>Pezizomycotina</taxon>
        <taxon>Sordariomycetes</taxon>
        <taxon>Xylariomycetidae</taxon>
        <taxon>Xylariales</taxon>
        <taxon>Hypoxylaceae</taxon>
        <taxon>Hypoxylon</taxon>
    </lineage>
</organism>
<dbReference type="EMBL" id="MU393443">
    <property type="protein sequence ID" value="KAI4867846.1"/>
    <property type="molecule type" value="Genomic_DNA"/>
</dbReference>
<reference evidence="1 2" key="1">
    <citation type="journal article" date="2022" name="New Phytol.">
        <title>Ecological generalism drives hyperdiversity of secondary metabolite gene clusters in xylarialean endophytes.</title>
        <authorList>
            <person name="Franco M.E.E."/>
            <person name="Wisecaver J.H."/>
            <person name="Arnold A.E."/>
            <person name="Ju Y.M."/>
            <person name="Slot J.C."/>
            <person name="Ahrendt S."/>
            <person name="Moore L.P."/>
            <person name="Eastman K.E."/>
            <person name="Scott K."/>
            <person name="Konkel Z."/>
            <person name="Mondo S.J."/>
            <person name="Kuo A."/>
            <person name="Hayes R.D."/>
            <person name="Haridas S."/>
            <person name="Andreopoulos B."/>
            <person name="Riley R."/>
            <person name="LaButti K."/>
            <person name="Pangilinan J."/>
            <person name="Lipzen A."/>
            <person name="Amirebrahimi M."/>
            <person name="Yan J."/>
            <person name="Adam C."/>
            <person name="Keymanesh K."/>
            <person name="Ng V."/>
            <person name="Louie K."/>
            <person name="Northen T."/>
            <person name="Drula E."/>
            <person name="Henrissat B."/>
            <person name="Hsieh H.M."/>
            <person name="Youens-Clark K."/>
            <person name="Lutzoni F."/>
            <person name="Miadlikowska J."/>
            <person name="Eastwood D.C."/>
            <person name="Hamelin R.C."/>
            <person name="Grigoriev I.V."/>
            <person name="U'Ren J.M."/>
        </authorList>
    </citation>
    <scope>NUCLEOTIDE SEQUENCE [LARGE SCALE GENOMIC DNA]</scope>
    <source>
        <strain evidence="1 2">CBS 119005</strain>
    </source>
</reference>
<proteinExistence type="predicted"/>
<comment type="caution">
    <text evidence="1">The sequence shown here is derived from an EMBL/GenBank/DDBJ whole genome shotgun (WGS) entry which is preliminary data.</text>
</comment>
<accession>A0ACB9Z7Q0</accession>
<keyword evidence="2" id="KW-1185">Reference proteome</keyword>
<dbReference type="Proteomes" id="UP001497700">
    <property type="component" value="Unassembled WGS sequence"/>
</dbReference>